<keyword evidence="3" id="KW-1185">Reference proteome</keyword>
<sequence>MKRKQWGSFEDGSDKKKELSSTEIILPMTKMEKFQQIKLPYTITRDTRLPLKNPLVTQTVEVMNQTEMIQTLIDTYSTKSGYSYILNPCQLMPNIDFPPANTADLCRNEKITRPFWFVHPHDSKFTRGEPKNYPKLTRPVLMQVHRKIICGLLRVAGFSEINESALIMMVDGVDQYLRMLCEAMRDVLVSEGREIESCLDVLTLEKGYHSVTKRSVTSLHNYYKELGNRNKNEIREFKDIFQEYDKLLQENHLSAAQSLQSSSSSREIKEEDYMSFLDPGQSQSSQGGANMTGMTADGTSAAINIISFLNGEGAGSGLKDILDGSLLESTRDSSAVEHIGQQHSQESFHSES</sequence>
<evidence type="ECO:0000313" key="2">
    <source>
        <dbReference type="EnsemblMetazoa" id="AALFPA23_019962.P29390"/>
    </source>
</evidence>
<dbReference type="EnsemblMetazoa" id="AALFPA23_019962.R29390">
    <property type="protein sequence ID" value="AALFPA23_019962.P29390"/>
    <property type="gene ID" value="AALFPA23_019962"/>
</dbReference>
<evidence type="ECO:0008006" key="4">
    <source>
        <dbReference type="Google" id="ProtNLM"/>
    </source>
</evidence>
<reference evidence="2" key="2">
    <citation type="submission" date="2025-05" db="UniProtKB">
        <authorList>
            <consortium name="EnsemblMetazoa"/>
        </authorList>
    </citation>
    <scope>IDENTIFICATION</scope>
    <source>
        <strain evidence="2">Foshan</strain>
    </source>
</reference>
<accession>A0ABM1ZMP4</accession>
<dbReference type="InterPro" id="IPR039460">
    <property type="entry name" value="SUPT7L/Spt7"/>
</dbReference>
<protein>
    <recommendedName>
        <fullName evidence="4">Bromodomain associated domain-containing protein</fullName>
    </recommendedName>
</protein>
<dbReference type="PANTHER" id="PTHR28598:SF1">
    <property type="entry name" value="STAGA COMPLEX 65 SUBUNIT GAMMA"/>
    <property type="match status" value="1"/>
</dbReference>
<dbReference type="PANTHER" id="PTHR28598">
    <property type="entry name" value="STAGA COMPLEX 65 SUBUNIT GAMMA"/>
    <property type="match status" value="1"/>
</dbReference>
<dbReference type="InterPro" id="IPR009072">
    <property type="entry name" value="Histone-fold"/>
</dbReference>
<dbReference type="Gene3D" id="1.10.20.10">
    <property type="entry name" value="Histone, subunit A"/>
    <property type="match status" value="1"/>
</dbReference>
<reference evidence="3" key="1">
    <citation type="journal article" date="2015" name="Proc. Natl. Acad. Sci. U.S.A.">
        <title>Genome sequence of the Asian Tiger mosquito, Aedes albopictus, reveals insights into its biology, genetics, and evolution.</title>
        <authorList>
            <person name="Chen X.G."/>
            <person name="Jiang X."/>
            <person name="Gu J."/>
            <person name="Xu M."/>
            <person name="Wu Y."/>
            <person name="Deng Y."/>
            <person name="Zhang C."/>
            <person name="Bonizzoni M."/>
            <person name="Dermauw W."/>
            <person name="Vontas J."/>
            <person name="Armbruster P."/>
            <person name="Huang X."/>
            <person name="Yang Y."/>
            <person name="Zhang H."/>
            <person name="He W."/>
            <person name="Peng H."/>
            <person name="Liu Y."/>
            <person name="Wu K."/>
            <person name="Chen J."/>
            <person name="Lirakis M."/>
            <person name="Topalis P."/>
            <person name="Van Leeuwen T."/>
            <person name="Hall A.B."/>
            <person name="Jiang X."/>
            <person name="Thorpe C."/>
            <person name="Mueller R.L."/>
            <person name="Sun C."/>
            <person name="Waterhouse R.M."/>
            <person name="Yan G."/>
            <person name="Tu Z.J."/>
            <person name="Fang X."/>
            <person name="James A.A."/>
        </authorList>
    </citation>
    <scope>NUCLEOTIDE SEQUENCE [LARGE SCALE GENOMIC DNA]</scope>
    <source>
        <strain evidence="3">Foshan</strain>
    </source>
</reference>
<evidence type="ECO:0000313" key="3">
    <source>
        <dbReference type="Proteomes" id="UP000069940"/>
    </source>
</evidence>
<proteinExistence type="predicted"/>
<dbReference type="Proteomes" id="UP000069940">
    <property type="component" value="Unassembled WGS sequence"/>
</dbReference>
<organism evidence="2 3">
    <name type="scientific">Aedes albopictus</name>
    <name type="common">Asian tiger mosquito</name>
    <name type="synonym">Stegomyia albopicta</name>
    <dbReference type="NCBI Taxonomy" id="7160"/>
    <lineage>
        <taxon>Eukaryota</taxon>
        <taxon>Metazoa</taxon>
        <taxon>Ecdysozoa</taxon>
        <taxon>Arthropoda</taxon>
        <taxon>Hexapoda</taxon>
        <taxon>Insecta</taxon>
        <taxon>Pterygota</taxon>
        <taxon>Neoptera</taxon>
        <taxon>Endopterygota</taxon>
        <taxon>Diptera</taxon>
        <taxon>Nematocera</taxon>
        <taxon>Culicoidea</taxon>
        <taxon>Culicidae</taxon>
        <taxon>Culicinae</taxon>
        <taxon>Aedini</taxon>
        <taxon>Aedes</taxon>
        <taxon>Stegomyia</taxon>
    </lineage>
</organism>
<feature type="region of interest" description="Disordered" evidence="1">
    <location>
        <begin position="333"/>
        <end position="352"/>
    </location>
</feature>
<dbReference type="RefSeq" id="XP_029710546.1">
    <property type="nucleotide sequence ID" value="XM_029854686.2"/>
</dbReference>
<dbReference type="GeneID" id="109405090"/>
<name>A0ABM1ZMP4_AEDAL</name>
<evidence type="ECO:0000256" key="1">
    <source>
        <dbReference type="SAM" id="MobiDB-lite"/>
    </source>
</evidence>